<name>A0A1J5ITL1_9BACT</name>
<dbReference type="EMBL" id="MNZT01000048">
    <property type="protein sequence ID" value="OIP97738.1"/>
    <property type="molecule type" value="Genomic_DNA"/>
</dbReference>
<dbReference type="Gene3D" id="3.30.950.30">
    <property type="entry name" value="Schlafen, AAA domain"/>
    <property type="match status" value="1"/>
</dbReference>
<dbReference type="InterPro" id="IPR038475">
    <property type="entry name" value="RecG_C_sf"/>
</dbReference>
<organism evidence="2 3">
    <name type="scientific">Candidatus Wirthbacteria bacterium CG2_30_54_11</name>
    <dbReference type="NCBI Taxonomy" id="1817892"/>
    <lineage>
        <taxon>Bacteria</taxon>
        <taxon>Candidatus Wirthbacteria</taxon>
    </lineage>
</organism>
<gene>
    <name evidence="2" type="ORF">AUK40_02600</name>
</gene>
<evidence type="ECO:0000313" key="2">
    <source>
        <dbReference type="EMBL" id="OIP97738.1"/>
    </source>
</evidence>
<dbReference type="Pfam" id="PF04326">
    <property type="entry name" value="SLFN_AlbA_2"/>
    <property type="match status" value="1"/>
</dbReference>
<reference evidence="2 3" key="1">
    <citation type="journal article" date="2016" name="Environ. Microbiol.">
        <title>Genomic resolution of a cold subsurface aquifer community provides metabolic insights for novel microbes adapted to high CO concentrations.</title>
        <authorList>
            <person name="Probst A.J."/>
            <person name="Castelle C.J."/>
            <person name="Singh A."/>
            <person name="Brown C.T."/>
            <person name="Anantharaman K."/>
            <person name="Sharon I."/>
            <person name="Hug L.A."/>
            <person name="Burstein D."/>
            <person name="Emerson J.B."/>
            <person name="Thomas B.C."/>
            <person name="Banfield J.F."/>
        </authorList>
    </citation>
    <scope>NUCLEOTIDE SEQUENCE [LARGE SCALE GENOMIC DNA]</scope>
    <source>
        <strain evidence="2">CG2_30_54_11</strain>
    </source>
</reference>
<dbReference type="AlphaFoldDB" id="A0A1J5ITL1"/>
<dbReference type="PANTHER" id="PTHR30595">
    <property type="entry name" value="GLPR-RELATED TRANSCRIPTIONAL REPRESSOR"/>
    <property type="match status" value="1"/>
</dbReference>
<dbReference type="STRING" id="1817892.AUK40_02600"/>
<sequence>MIENETLDQKSILFLKDTQPNWKELAKDCVAFATRRGGTIILGIEDADRSPPADQRIDQGIPSQIKEAIGNRTNYVAFAGCEIKTAENGGEYIELAVHPTKNGLASTTDGRYYYRDGNRSMPVRSEDIPYLLEEKGNFTWETQMSCQVPRGQAEPDKENRLLQDIRNAPDDRVSPFVKQKTDTELLDYFLLSADGFLTNLGILMIGRRMDRARLHYPPRIQFIRYNEREEKIKKYVWDDELSLNPLELLDTVYHFPEWDEGIEIVDGMFRSIVPNFDRAVIRELVANALAHHCYTMNGDIFILLYPDRLVIKSPGALPLGVTPQNILHKSVSRNTYLATIFRALKIMEKEGSGYPNIYSLLVSQGKRPPKIVSQNDETEVTIYANMVDPSIARFMAKVNQEFQFKLREIITLGLIAQHNGLSALEISKLLDLQDQDQSAKDWLGNLPSSKLVLSKGNRRGKIYFINPEYLNKLHYKGKTTLRTIESHRLKELIYIDINKYPGCKIGEIIQRIGEEIPRHQILTQLNILLSEGKITKTGQLKGTRYTVVS</sequence>
<dbReference type="InterPro" id="IPR007421">
    <property type="entry name" value="Schlafen_AlbA_2_dom"/>
</dbReference>
<dbReference type="Gene3D" id="3.30.565.60">
    <property type="match status" value="1"/>
</dbReference>
<dbReference type="InterPro" id="IPR038461">
    <property type="entry name" value="Schlafen_AlbA_2_dom_sf"/>
</dbReference>
<dbReference type="Proteomes" id="UP000183245">
    <property type="component" value="Unassembled WGS sequence"/>
</dbReference>
<evidence type="ECO:0000259" key="1">
    <source>
        <dbReference type="Pfam" id="PF04326"/>
    </source>
</evidence>
<dbReference type="Pfam" id="PF13749">
    <property type="entry name" value="HATPase_c_4"/>
    <property type="match status" value="1"/>
</dbReference>
<proteinExistence type="predicted"/>
<dbReference type="PANTHER" id="PTHR30595:SF6">
    <property type="entry name" value="SCHLAFEN ALBA-2 DOMAIN-CONTAINING PROTEIN"/>
    <property type="match status" value="1"/>
</dbReference>
<protein>
    <recommendedName>
        <fullName evidence="1">Schlafen AlbA-2 domain-containing protein</fullName>
    </recommendedName>
</protein>
<accession>A0A1J5ITL1</accession>
<comment type="caution">
    <text evidence="2">The sequence shown here is derived from an EMBL/GenBank/DDBJ whole genome shotgun (WGS) entry which is preliminary data.</text>
</comment>
<feature type="domain" description="Schlafen AlbA-2" evidence="1">
    <location>
        <begin position="3"/>
        <end position="123"/>
    </location>
</feature>
<evidence type="ECO:0000313" key="3">
    <source>
        <dbReference type="Proteomes" id="UP000183245"/>
    </source>
</evidence>